<organism evidence="2 3">
    <name type="scientific">Striga hermonthica</name>
    <name type="common">Purple witchweed</name>
    <name type="synonym">Buchnera hermonthica</name>
    <dbReference type="NCBI Taxonomy" id="68872"/>
    <lineage>
        <taxon>Eukaryota</taxon>
        <taxon>Viridiplantae</taxon>
        <taxon>Streptophyta</taxon>
        <taxon>Embryophyta</taxon>
        <taxon>Tracheophyta</taxon>
        <taxon>Spermatophyta</taxon>
        <taxon>Magnoliopsida</taxon>
        <taxon>eudicotyledons</taxon>
        <taxon>Gunneridae</taxon>
        <taxon>Pentapetalae</taxon>
        <taxon>asterids</taxon>
        <taxon>lamiids</taxon>
        <taxon>Lamiales</taxon>
        <taxon>Orobanchaceae</taxon>
        <taxon>Buchnereae</taxon>
        <taxon>Striga</taxon>
    </lineage>
</organism>
<dbReference type="Proteomes" id="UP001153555">
    <property type="component" value="Unassembled WGS sequence"/>
</dbReference>
<dbReference type="AlphaFoldDB" id="A0A9N7MKG4"/>
<feature type="non-terminal residue" evidence="2">
    <location>
        <position position="1"/>
    </location>
</feature>
<evidence type="ECO:0000313" key="3">
    <source>
        <dbReference type="Proteomes" id="UP001153555"/>
    </source>
</evidence>
<feature type="non-terminal residue" evidence="2">
    <location>
        <position position="59"/>
    </location>
</feature>
<comment type="caution">
    <text evidence="2">The sequence shown here is derived from an EMBL/GenBank/DDBJ whole genome shotgun (WGS) entry which is preliminary data.</text>
</comment>
<feature type="compositionally biased region" description="Polar residues" evidence="1">
    <location>
        <begin position="40"/>
        <end position="59"/>
    </location>
</feature>
<name>A0A9N7MKG4_STRHE</name>
<feature type="compositionally biased region" description="Polar residues" evidence="1">
    <location>
        <begin position="21"/>
        <end position="33"/>
    </location>
</feature>
<reference evidence="2" key="1">
    <citation type="submission" date="2019-12" db="EMBL/GenBank/DDBJ databases">
        <authorList>
            <person name="Scholes J."/>
        </authorList>
    </citation>
    <scope>NUCLEOTIDE SEQUENCE</scope>
</reference>
<feature type="region of interest" description="Disordered" evidence="1">
    <location>
        <begin position="21"/>
        <end position="59"/>
    </location>
</feature>
<evidence type="ECO:0000313" key="2">
    <source>
        <dbReference type="EMBL" id="CAA0807052.1"/>
    </source>
</evidence>
<dbReference type="EMBL" id="CACSLK010000984">
    <property type="protein sequence ID" value="CAA0807052.1"/>
    <property type="molecule type" value="Genomic_DNA"/>
</dbReference>
<proteinExistence type="predicted"/>
<gene>
    <name evidence="2" type="ORF">SHERM_09921</name>
</gene>
<keyword evidence="3" id="KW-1185">Reference proteome</keyword>
<sequence>PPSTSPFPPPRRKIELQARTSTINGGSHCQQTDPDVAPQPRSSQHCRTSASSSRAAENG</sequence>
<evidence type="ECO:0000256" key="1">
    <source>
        <dbReference type="SAM" id="MobiDB-lite"/>
    </source>
</evidence>
<accession>A0A9N7MKG4</accession>
<protein>
    <submittedName>
        <fullName evidence="2">Uncharacterized protein</fullName>
    </submittedName>
</protein>